<keyword evidence="5" id="KW-0998">Cell outer membrane</keyword>
<sequence>MKKISIILLIIVGFLASCEDYLELSPDMGMEESTVFNDFNSVRGYLDNGYHLLFDYTRWNAQKLQRTNIAALSDEAASTYDWSPIRTALNTGDWYRKAWPSEVGYGGGDIGSLKGNVIPNSFRALRVMNKIINKLPNVSGLSEDQKDEILGQAYFLRAWHYFEILKRWGGLPIYDKVYAPDSDLDLTRKTYKESTEWMLTDLDKAIEMLPDRWPEDQVGRATKVSAMALKSMATLYGASPLMQNGLNSITQQDYDQEWCKDAARYAHEVITYIDSNLPEKRMKGSDLGSGASQEERDSAYRHVFYHSPEFVSSEALWANNSGGMDRELDMAIHFYNSRFTNRAGNYGWAITTPSQNLVDKFEVINPDDGKAYPIDHPQSGYSLDDPYSNRDPRFYNNILYPGGQWGFGEQNEPWYLEPWEGGADYATDWSRTVPTGYMCVKWLWPEAKFRRPNFEDYNYSASYIRTTQVYLDYAEAMNEAYGPNNAGPHSMTAVEAVNIVRERVGMPPVLQELASSKETFRSRIRDERAVELMYENHRWFDIRRWMIAESVLSEGIMGMHVEDLTPGEDDVSKKEFRFDVRPVDTETRVFETKHYWYPIAADHTDQLMEFEQNPGW</sequence>
<keyword evidence="4" id="KW-0472">Membrane</keyword>
<evidence type="ECO:0000256" key="3">
    <source>
        <dbReference type="ARBA" id="ARBA00022729"/>
    </source>
</evidence>
<feature type="domain" description="SusD-like N-terminal" evidence="7">
    <location>
        <begin position="20"/>
        <end position="232"/>
    </location>
</feature>
<feature type="domain" description="RagB/SusD" evidence="6">
    <location>
        <begin position="314"/>
        <end position="616"/>
    </location>
</feature>
<accession>A0A2U2BED4</accession>
<keyword evidence="3" id="KW-0732">Signal</keyword>
<dbReference type="Pfam" id="PF14322">
    <property type="entry name" value="SusD-like_3"/>
    <property type="match status" value="1"/>
</dbReference>
<dbReference type="InterPro" id="IPR033985">
    <property type="entry name" value="SusD-like_N"/>
</dbReference>
<proteinExistence type="inferred from homology"/>
<dbReference type="GO" id="GO:0009279">
    <property type="term" value="C:cell outer membrane"/>
    <property type="evidence" value="ECO:0007669"/>
    <property type="project" value="UniProtKB-SubCell"/>
</dbReference>
<gene>
    <name evidence="8" type="ORF">DDZ16_02510</name>
</gene>
<dbReference type="InterPro" id="IPR011990">
    <property type="entry name" value="TPR-like_helical_dom_sf"/>
</dbReference>
<name>A0A2U2BED4_9BACT</name>
<dbReference type="SUPFAM" id="SSF48452">
    <property type="entry name" value="TPR-like"/>
    <property type="match status" value="1"/>
</dbReference>
<comment type="caution">
    <text evidence="8">The sequence shown here is derived from an EMBL/GenBank/DDBJ whole genome shotgun (WGS) entry which is preliminary data.</text>
</comment>
<dbReference type="Gene3D" id="1.25.40.390">
    <property type="match status" value="1"/>
</dbReference>
<dbReference type="Proteomes" id="UP000244956">
    <property type="component" value="Unassembled WGS sequence"/>
</dbReference>
<dbReference type="OrthoDB" id="5694214at2"/>
<evidence type="ECO:0000256" key="4">
    <source>
        <dbReference type="ARBA" id="ARBA00023136"/>
    </source>
</evidence>
<evidence type="ECO:0000313" key="9">
    <source>
        <dbReference type="Proteomes" id="UP000244956"/>
    </source>
</evidence>
<dbReference type="RefSeq" id="WP_109262827.1">
    <property type="nucleotide sequence ID" value="NZ_QEWP01000001.1"/>
</dbReference>
<evidence type="ECO:0008006" key="10">
    <source>
        <dbReference type="Google" id="ProtNLM"/>
    </source>
</evidence>
<dbReference type="Pfam" id="PF07980">
    <property type="entry name" value="SusD_RagB"/>
    <property type="match status" value="1"/>
</dbReference>
<dbReference type="PROSITE" id="PS51257">
    <property type="entry name" value="PROKAR_LIPOPROTEIN"/>
    <property type="match status" value="1"/>
</dbReference>
<organism evidence="8 9">
    <name type="scientific">Marinilabilia rubra</name>
    <dbReference type="NCBI Taxonomy" id="2162893"/>
    <lineage>
        <taxon>Bacteria</taxon>
        <taxon>Pseudomonadati</taxon>
        <taxon>Bacteroidota</taxon>
        <taxon>Bacteroidia</taxon>
        <taxon>Marinilabiliales</taxon>
        <taxon>Marinilabiliaceae</taxon>
        <taxon>Marinilabilia</taxon>
    </lineage>
</organism>
<dbReference type="AlphaFoldDB" id="A0A2U2BED4"/>
<keyword evidence="9" id="KW-1185">Reference proteome</keyword>
<protein>
    <recommendedName>
        <fullName evidence="10">RagB/SusD family nutrient uptake outer membrane protein</fullName>
    </recommendedName>
</protein>
<dbReference type="InterPro" id="IPR012944">
    <property type="entry name" value="SusD_RagB_dom"/>
</dbReference>
<evidence type="ECO:0000256" key="1">
    <source>
        <dbReference type="ARBA" id="ARBA00004442"/>
    </source>
</evidence>
<evidence type="ECO:0000259" key="6">
    <source>
        <dbReference type="Pfam" id="PF07980"/>
    </source>
</evidence>
<evidence type="ECO:0000259" key="7">
    <source>
        <dbReference type="Pfam" id="PF14322"/>
    </source>
</evidence>
<comment type="subcellular location">
    <subcellularLocation>
        <location evidence="1">Cell outer membrane</location>
    </subcellularLocation>
</comment>
<evidence type="ECO:0000256" key="2">
    <source>
        <dbReference type="ARBA" id="ARBA00006275"/>
    </source>
</evidence>
<dbReference type="EMBL" id="QEWP01000001">
    <property type="protein sequence ID" value="PWE01377.1"/>
    <property type="molecule type" value="Genomic_DNA"/>
</dbReference>
<comment type="similarity">
    <text evidence="2">Belongs to the SusD family.</text>
</comment>
<reference evidence="8 9" key="1">
    <citation type="submission" date="2018-05" db="EMBL/GenBank/DDBJ databases">
        <title>Marinilabilia rubrum sp. nov., isolated from saltern sediment.</title>
        <authorList>
            <person name="Zhang R."/>
        </authorList>
    </citation>
    <scope>NUCLEOTIDE SEQUENCE [LARGE SCALE GENOMIC DNA]</scope>
    <source>
        <strain evidence="8 9">WTE16</strain>
    </source>
</reference>
<evidence type="ECO:0000313" key="8">
    <source>
        <dbReference type="EMBL" id="PWE01377.1"/>
    </source>
</evidence>
<evidence type="ECO:0000256" key="5">
    <source>
        <dbReference type="ARBA" id="ARBA00023237"/>
    </source>
</evidence>